<organism evidence="2 3">
    <name type="scientific">Psylliodes chrysocephalus</name>
    <dbReference type="NCBI Taxonomy" id="3402493"/>
    <lineage>
        <taxon>Eukaryota</taxon>
        <taxon>Metazoa</taxon>
        <taxon>Ecdysozoa</taxon>
        <taxon>Arthropoda</taxon>
        <taxon>Hexapoda</taxon>
        <taxon>Insecta</taxon>
        <taxon>Pterygota</taxon>
        <taxon>Neoptera</taxon>
        <taxon>Endopterygota</taxon>
        <taxon>Coleoptera</taxon>
        <taxon>Polyphaga</taxon>
        <taxon>Cucujiformia</taxon>
        <taxon>Chrysomeloidea</taxon>
        <taxon>Chrysomelidae</taxon>
        <taxon>Galerucinae</taxon>
        <taxon>Alticini</taxon>
        <taxon>Psylliodes</taxon>
    </lineage>
</organism>
<name>A0A9P0CYB2_9CUCU</name>
<evidence type="ECO:0000313" key="2">
    <source>
        <dbReference type="EMBL" id="CAH1108698.1"/>
    </source>
</evidence>
<dbReference type="EMBL" id="OV651815">
    <property type="protein sequence ID" value="CAH1108698.1"/>
    <property type="molecule type" value="Genomic_DNA"/>
</dbReference>
<dbReference type="OrthoDB" id="6781714at2759"/>
<sequence>MKPHQTKKPKTDWHDLRQQHQPAFGEICSFSEENIIQKGRCYFLTYIFRCYMGLLEESKENNGKEMLSQDKNEEYQQAFHRFGSLDFVGDVDEEERVFNIIQKFICDVYNVPGIIDVDAVRLQLFINNYMISDINEEFNRKNLKNFDASNLPPCKSELWQQFRRANYIASLWNNATMKMINIFKPENNGWTLKYGTYNFHWFDEDQLPGVSESLKEQSVEGTEDNADDDNDDLDI</sequence>
<feature type="compositionally biased region" description="Acidic residues" evidence="1">
    <location>
        <begin position="221"/>
        <end position="235"/>
    </location>
</feature>
<protein>
    <submittedName>
        <fullName evidence="2">Uncharacterized protein</fullName>
    </submittedName>
</protein>
<keyword evidence="3" id="KW-1185">Reference proteome</keyword>
<reference evidence="2" key="1">
    <citation type="submission" date="2022-01" db="EMBL/GenBank/DDBJ databases">
        <authorList>
            <person name="King R."/>
        </authorList>
    </citation>
    <scope>NUCLEOTIDE SEQUENCE</scope>
</reference>
<dbReference type="AlphaFoldDB" id="A0A9P0CYB2"/>
<dbReference type="Proteomes" id="UP001153636">
    <property type="component" value="Chromosome 3"/>
</dbReference>
<accession>A0A9P0CYB2</accession>
<feature type="region of interest" description="Disordered" evidence="1">
    <location>
        <begin position="212"/>
        <end position="235"/>
    </location>
</feature>
<evidence type="ECO:0000313" key="3">
    <source>
        <dbReference type="Proteomes" id="UP001153636"/>
    </source>
</evidence>
<gene>
    <name evidence="2" type="ORF">PSYICH_LOCUS9009</name>
</gene>
<evidence type="ECO:0000256" key="1">
    <source>
        <dbReference type="SAM" id="MobiDB-lite"/>
    </source>
</evidence>
<proteinExistence type="predicted"/>